<dbReference type="EMBL" id="BEHT01000026">
    <property type="protein sequence ID" value="GBC99388.1"/>
    <property type="molecule type" value="Genomic_DNA"/>
</dbReference>
<keyword evidence="5 12" id="KW-0418">Kinase</keyword>
<evidence type="ECO:0000313" key="13">
    <source>
        <dbReference type="Proteomes" id="UP000236173"/>
    </source>
</evidence>
<dbReference type="CDD" id="cd14014">
    <property type="entry name" value="STKc_PknB_like"/>
    <property type="match status" value="1"/>
</dbReference>
<dbReference type="Pfam" id="PF03793">
    <property type="entry name" value="PASTA"/>
    <property type="match status" value="2"/>
</dbReference>
<gene>
    <name evidence="12" type="primary">prkC</name>
    <name evidence="12" type="ORF">HRbin17_01912</name>
</gene>
<proteinExistence type="predicted"/>
<dbReference type="Gene3D" id="3.30.200.20">
    <property type="entry name" value="Phosphorylase Kinase, domain 1"/>
    <property type="match status" value="1"/>
</dbReference>
<keyword evidence="9" id="KW-0472">Membrane</keyword>
<evidence type="ECO:0000313" key="12">
    <source>
        <dbReference type="EMBL" id="GBC99388.1"/>
    </source>
</evidence>
<feature type="domain" description="PASTA" evidence="11">
    <location>
        <begin position="343"/>
        <end position="411"/>
    </location>
</feature>
<evidence type="ECO:0000256" key="4">
    <source>
        <dbReference type="ARBA" id="ARBA00022741"/>
    </source>
</evidence>
<feature type="transmembrane region" description="Helical" evidence="9">
    <location>
        <begin position="317"/>
        <end position="339"/>
    </location>
</feature>
<sequence>MIGTTVGTRFHIVSRLGEGWLFTVYRARDQLTGQPVAVKVLRPTFTSIPSFTVALQHACEQVTGLSHPALVRYLTVGEVNERQPFFWVCELVAGQELAQLLQRRLPLALPQALQLAVQIADALAYLHQHNIVHGDLRPHNILVTARGEVKVGDYGLWMAFTASRVVETEWMERVAPYLAPERFQGDEATPQSDIYALGVLLYQMLTGRLPYEAATVAEFAHFHMTALPPAPSSLNPAVPPHVDTLVLQAMAKDPQRRFDSANTLRAMLQAALALTDLAPSISTVPPHPTATPAETQVLTEGAAEEEKPVWRQITQSALAMLGGMFLGLLAVSVIVYYLLVGTRPREVVVPDVTGLPLTEAQRLLEERGLHLRVLRREPHRDIPPDHIVRMEDPEPNRRVVEGREVLVVVSQGVTPATVPDVTGQKVADAIAALKSARLRVGQRVEAFSETAPAGTVIGQQPPPLTQVPEDTPVHLIVSKGAPPPEPEVNWRDLPPDAKVARVAIVVGGTQLQQVVQIQVTDADGTREVYRGVHVPGDRVSKTVVVRGSGRIRVLVNGKPVAPDQEL</sequence>
<dbReference type="PROSITE" id="PS00109">
    <property type="entry name" value="PROTEIN_KINASE_TYR"/>
    <property type="match status" value="1"/>
</dbReference>
<keyword evidence="6" id="KW-0067">ATP-binding</keyword>
<reference evidence="13" key="1">
    <citation type="submission" date="2017-09" db="EMBL/GenBank/DDBJ databases">
        <title>Metaegenomics of thermophilic ammonia-oxidizing enrichment culture.</title>
        <authorList>
            <person name="Kato S."/>
            <person name="Suzuki K."/>
        </authorList>
    </citation>
    <scope>NUCLEOTIDE SEQUENCE [LARGE SCALE GENOMIC DNA]</scope>
</reference>
<keyword evidence="9" id="KW-0812">Transmembrane</keyword>
<dbReference type="InterPro" id="IPR011009">
    <property type="entry name" value="Kinase-like_dom_sf"/>
</dbReference>
<dbReference type="PANTHER" id="PTHR43289:SF34">
    <property type="entry name" value="SERINE_THREONINE-PROTEIN KINASE YBDM-RELATED"/>
    <property type="match status" value="1"/>
</dbReference>
<dbReference type="GO" id="GO:0005524">
    <property type="term" value="F:ATP binding"/>
    <property type="evidence" value="ECO:0007669"/>
    <property type="project" value="UniProtKB-KW"/>
</dbReference>
<dbReference type="PANTHER" id="PTHR43289">
    <property type="entry name" value="MITOGEN-ACTIVATED PROTEIN KINASE KINASE KINASE 20-RELATED"/>
    <property type="match status" value="1"/>
</dbReference>
<dbReference type="Gene3D" id="1.10.510.10">
    <property type="entry name" value="Transferase(Phosphotransferase) domain 1"/>
    <property type="match status" value="1"/>
</dbReference>
<comment type="catalytic activity">
    <reaction evidence="8">
        <text>L-seryl-[protein] + ATP = O-phospho-L-seryl-[protein] + ADP + H(+)</text>
        <dbReference type="Rhea" id="RHEA:17989"/>
        <dbReference type="Rhea" id="RHEA-COMP:9863"/>
        <dbReference type="Rhea" id="RHEA-COMP:11604"/>
        <dbReference type="ChEBI" id="CHEBI:15378"/>
        <dbReference type="ChEBI" id="CHEBI:29999"/>
        <dbReference type="ChEBI" id="CHEBI:30616"/>
        <dbReference type="ChEBI" id="CHEBI:83421"/>
        <dbReference type="ChEBI" id="CHEBI:456216"/>
        <dbReference type="EC" id="2.7.11.1"/>
    </reaction>
</comment>
<keyword evidence="3 12" id="KW-0808">Transferase</keyword>
<evidence type="ECO:0000256" key="7">
    <source>
        <dbReference type="ARBA" id="ARBA00047899"/>
    </source>
</evidence>
<feature type="domain" description="PASTA" evidence="11">
    <location>
        <begin position="412"/>
        <end position="479"/>
    </location>
</feature>
<dbReference type="GO" id="GO:0004674">
    <property type="term" value="F:protein serine/threonine kinase activity"/>
    <property type="evidence" value="ECO:0007669"/>
    <property type="project" value="UniProtKB-KW"/>
</dbReference>
<dbReference type="Proteomes" id="UP000236173">
    <property type="component" value="Unassembled WGS sequence"/>
</dbReference>
<dbReference type="AlphaFoldDB" id="A0A2H5XDX1"/>
<evidence type="ECO:0000256" key="1">
    <source>
        <dbReference type="ARBA" id="ARBA00012513"/>
    </source>
</evidence>
<dbReference type="EC" id="2.7.11.1" evidence="1"/>
<protein>
    <recommendedName>
        <fullName evidence="1">non-specific serine/threonine protein kinase</fullName>
        <ecNumber evidence="1">2.7.11.1</ecNumber>
    </recommendedName>
</protein>
<keyword evidence="4" id="KW-0547">Nucleotide-binding</keyword>
<dbReference type="PROSITE" id="PS51178">
    <property type="entry name" value="PASTA"/>
    <property type="match status" value="2"/>
</dbReference>
<feature type="domain" description="Protein kinase" evidence="10">
    <location>
        <begin position="10"/>
        <end position="272"/>
    </location>
</feature>
<dbReference type="InterPro" id="IPR008266">
    <property type="entry name" value="Tyr_kinase_AS"/>
</dbReference>
<dbReference type="SUPFAM" id="SSF56112">
    <property type="entry name" value="Protein kinase-like (PK-like)"/>
    <property type="match status" value="1"/>
</dbReference>
<dbReference type="CDD" id="cd06577">
    <property type="entry name" value="PASTA_pknB"/>
    <property type="match status" value="2"/>
</dbReference>
<comment type="caution">
    <text evidence="12">The sequence shown here is derived from an EMBL/GenBank/DDBJ whole genome shotgun (WGS) entry which is preliminary data.</text>
</comment>
<evidence type="ECO:0000259" key="10">
    <source>
        <dbReference type="PROSITE" id="PS50011"/>
    </source>
</evidence>
<dbReference type="SMART" id="SM00740">
    <property type="entry name" value="PASTA"/>
    <property type="match status" value="2"/>
</dbReference>
<keyword evidence="9" id="KW-1133">Transmembrane helix</keyword>
<evidence type="ECO:0000256" key="3">
    <source>
        <dbReference type="ARBA" id="ARBA00022679"/>
    </source>
</evidence>
<dbReference type="Pfam" id="PF00069">
    <property type="entry name" value="Pkinase"/>
    <property type="match status" value="1"/>
</dbReference>
<evidence type="ECO:0000259" key="11">
    <source>
        <dbReference type="PROSITE" id="PS51178"/>
    </source>
</evidence>
<evidence type="ECO:0000256" key="8">
    <source>
        <dbReference type="ARBA" id="ARBA00048679"/>
    </source>
</evidence>
<accession>A0A2H5XDX1</accession>
<evidence type="ECO:0000256" key="5">
    <source>
        <dbReference type="ARBA" id="ARBA00022777"/>
    </source>
</evidence>
<name>A0A2H5XDX1_9BACT</name>
<dbReference type="InterPro" id="IPR000719">
    <property type="entry name" value="Prot_kinase_dom"/>
</dbReference>
<dbReference type="PROSITE" id="PS50011">
    <property type="entry name" value="PROTEIN_KINASE_DOM"/>
    <property type="match status" value="1"/>
</dbReference>
<evidence type="ECO:0000256" key="9">
    <source>
        <dbReference type="SAM" id="Phobius"/>
    </source>
</evidence>
<dbReference type="Gene3D" id="3.30.10.20">
    <property type="match status" value="2"/>
</dbReference>
<evidence type="ECO:0000256" key="6">
    <source>
        <dbReference type="ARBA" id="ARBA00022840"/>
    </source>
</evidence>
<evidence type="ECO:0000256" key="2">
    <source>
        <dbReference type="ARBA" id="ARBA00022527"/>
    </source>
</evidence>
<dbReference type="GO" id="GO:0106310">
    <property type="term" value="F:protein serine kinase activity"/>
    <property type="evidence" value="ECO:0007669"/>
    <property type="project" value="RHEA"/>
</dbReference>
<dbReference type="InterPro" id="IPR005543">
    <property type="entry name" value="PASTA_dom"/>
</dbReference>
<keyword evidence="2" id="KW-0723">Serine/threonine-protein kinase</keyword>
<comment type="catalytic activity">
    <reaction evidence="7">
        <text>L-threonyl-[protein] + ATP = O-phospho-L-threonyl-[protein] + ADP + H(+)</text>
        <dbReference type="Rhea" id="RHEA:46608"/>
        <dbReference type="Rhea" id="RHEA-COMP:11060"/>
        <dbReference type="Rhea" id="RHEA-COMP:11605"/>
        <dbReference type="ChEBI" id="CHEBI:15378"/>
        <dbReference type="ChEBI" id="CHEBI:30013"/>
        <dbReference type="ChEBI" id="CHEBI:30616"/>
        <dbReference type="ChEBI" id="CHEBI:61977"/>
        <dbReference type="ChEBI" id="CHEBI:456216"/>
        <dbReference type="EC" id="2.7.11.1"/>
    </reaction>
</comment>
<organism evidence="12 13">
    <name type="scientific">Candidatus Fervidibacter japonicus</name>
    <dbReference type="NCBI Taxonomy" id="2035412"/>
    <lineage>
        <taxon>Bacteria</taxon>
        <taxon>Candidatus Fervidibacterota</taxon>
        <taxon>Candidatus Fervidibacter</taxon>
    </lineage>
</organism>